<proteinExistence type="predicted"/>
<dbReference type="Pfam" id="PF08011">
    <property type="entry name" value="PDDEXK_9"/>
    <property type="match status" value="1"/>
</dbReference>
<feature type="domain" description="AAA-ATPase-like" evidence="1">
    <location>
        <begin position="5"/>
        <end position="201"/>
    </location>
</feature>
<dbReference type="Proteomes" id="UP000321899">
    <property type="component" value="Unassembled WGS sequence"/>
</dbReference>
<dbReference type="Gene3D" id="3.40.50.300">
    <property type="entry name" value="P-loop containing nucleotide triphosphate hydrolases"/>
    <property type="match status" value="1"/>
</dbReference>
<organism evidence="2 3">
    <name type="scientific">Desulfobotulus mexicanus</name>
    <dbReference type="NCBI Taxonomy" id="2586642"/>
    <lineage>
        <taxon>Bacteria</taxon>
        <taxon>Pseudomonadati</taxon>
        <taxon>Thermodesulfobacteriota</taxon>
        <taxon>Desulfobacteria</taxon>
        <taxon>Desulfobacterales</taxon>
        <taxon>Desulfobacteraceae</taxon>
        <taxon>Desulfobotulus</taxon>
    </lineage>
</organism>
<gene>
    <name evidence="2" type="ORF">FIM25_06300</name>
</gene>
<accession>A0A5Q4VBD8</accession>
<name>A0A5Q4VBD8_9BACT</name>
<dbReference type="InterPro" id="IPR027417">
    <property type="entry name" value="P-loop_NTPase"/>
</dbReference>
<keyword evidence="3" id="KW-1185">Reference proteome</keyword>
<dbReference type="Pfam" id="PF09820">
    <property type="entry name" value="AAA-ATPase_like"/>
    <property type="match status" value="1"/>
</dbReference>
<dbReference type="AlphaFoldDB" id="A0A5Q4VBD8"/>
<dbReference type="GO" id="GO:0005524">
    <property type="term" value="F:ATP binding"/>
    <property type="evidence" value="ECO:0007669"/>
    <property type="project" value="UniProtKB-KW"/>
</dbReference>
<evidence type="ECO:0000313" key="3">
    <source>
        <dbReference type="Proteomes" id="UP000321899"/>
    </source>
</evidence>
<comment type="caution">
    <text evidence="2">The sequence shown here is derived from an EMBL/GenBank/DDBJ whole genome shotgun (WGS) entry which is preliminary data.</text>
</comment>
<protein>
    <submittedName>
        <fullName evidence="2">ATP-binding protein</fullName>
    </submittedName>
</protein>
<dbReference type="PANTHER" id="PTHR34825:SF1">
    <property type="entry name" value="AAA-ATPASE-LIKE DOMAIN-CONTAINING PROTEIN"/>
    <property type="match status" value="1"/>
</dbReference>
<dbReference type="PANTHER" id="PTHR34825">
    <property type="entry name" value="CONSERVED PROTEIN, WITH A WEAK D-GALACTARATE DEHYDRATASE/ALTRONATE HYDROLASE DOMAIN"/>
    <property type="match status" value="1"/>
</dbReference>
<evidence type="ECO:0000313" key="2">
    <source>
        <dbReference type="EMBL" id="TYT75009.1"/>
    </source>
</evidence>
<dbReference type="EMBL" id="VDMB01000006">
    <property type="protein sequence ID" value="TYT75009.1"/>
    <property type="molecule type" value="Genomic_DNA"/>
</dbReference>
<reference evidence="2 3" key="1">
    <citation type="submission" date="2019-06" db="EMBL/GenBank/DDBJ databases">
        <title>Desulfobotulus mexicanus sp. nov., a novel sulfate-reducing bacterium isolated from the sediment of an alkaline crater lake in Mexico.</title>
        <authorList>
            <person name="Hirschler-Rea A."/>
        </authorList>
    </citation>
    <scope>NUCLEOTIDE SEQUENCE [LARGE SCALE GENOMIC DNA]</scope>
    <source>
        <strain evidence="2 3">PAR22N</strain>
    </source>
</reference>
<dbReference type="InterPro" id="IPR012547">
    <property type="entry name" value="PDDEXK_9"/>
</dbReference>
<dbReference type="InterPro" id="IPR018631">
    <property type="entry name" value="AAA-ATPase-like_dom"/>
</dbReference>
<dbReference type="RefSeq" id="WP_139447449.1">
    <property type="nucleotide sequence ID" value="NZ_VDMB01000006.1"/>
</dbReference>
<keyword evidence="2" id="KW-0547">Nucleotide-binding</keyword>
<evidence type="ECO:0000259" key="1">
    <source>
        <dbReference type="Pfam" id="PF09820"/>
    </source>
</evidence>
<keyword evidence="2" id="KW-0067">ATP-binding</keyword>
<sequence>MKKLPIGISNLKEFAENNYCYADKTKHIRQLTDNGKYYFLSRPRRFGKSLFADTLREAFRGNKDLFKGLYLENNWDWSQKYPVIFLSFGGGVIKEREDLDRKIDFLLEKSMREYSIKIDCNSVREKFSRLIELLNEKFNKRVVIIVDEYDKPILDNITNKDKALEVREGLKNIYSVIKDSDAYVQFAFLTGVSKFSKVSLFSGLNNLQDITLDKRYSDICGYTENELETVFKERLEGLSRERIKKWYNGYNFSGISVYNPFDILLFLDTKEFNNFWFETATPTFLIDILKEKKYLIPNLEKLYATEALLGSFDIDFIELETILFQTGYLTIKDSYNLGSRKMYELSFPNHEVKMSLTEFILGYFISSPKIQIDSGMKLYRLIEANKIDELKDLFYTFFASIPHDWYRKNELSGYEGYYASIFYCYFASIGLDVRAEDTTNQGRLDMSVKFEDRVYVFEFKVKRLSQNNKSALGQIKDKKYYEKFISDFKDIYLIGVEFDSETRNITCFEWEKV</sequence>
<dbReference type="OrthoDB" id="9808684at2"/>